<feature type="region of interest" description="Disordered" evidence="1">
    <location>
        <begin position="196"/>
        <end position="225"/>
    </location>
</feature>
<evidence type="ECO:0000256" key="1">
    <source>
        <dbReference type="SAM" id="MobiDB-lite"/>
    </source>
</evidence>
<reference evidence="2 3" key="1">
    <citation type="submission" date="2016-03" db="EMBL/GenBank/DDBJ databases">
        <title>The draft genome sequence of Fonsecaea nubica causative agent of cutaneous subcutaneous infection in human host.</title>
        <authorList>
            <person name="Costa F."/>
            <person name="Sybren D.H."/>
            <person name="Raittz R.T."/>
            <person name="Weiss V.A."/>
            <person name="Leao A.C."/>
            <person name="Gomes R."/>
            <person name="De Souza E.M."/>
            <person name="Pedrosa F.O."/>
            <person name="Steffens M.B."/>
            <person name="Bombassaro A."/>
            <person name="Tadra-Sfeir M.Z."/>
            <person name="Moreno L.F."/>
            <person name="Najafzadeh M.J."/>
            <person name="Felipe M.S."/>
            <person name="Teixeira M."/>
            <person name="Sun J."/>
            <person name="Xi L."/>
            <person name="Castro M.A."/>
            <person name="Vicente V.A."/>
        </authorList>
    </citation>
    <scope>NUCLEOTIDE SEQUENCE [LARGE SCALE GENOMIC DNA]</scope>
    <source>
        <strain evidence="2 3">CBS 269.64</strain>
    </source>
</reference>
<keyword evidence="3" id="KW-1185">Reference proteome</keyword>
<feature type="compositionally biased region" description="Basic residues" evidence="1">
    <location>
        <begin position="145"/>
        <end position="168"/>
    </location>
</feature>
<feature type="compositionally biased region" description="Basic and acidic residues" evidence="1">
    <location>
        <begin position="57"/>
        <end position="80"/>
    </location>
</feature>
<feature type="region of interest" description="Disordered" evidence="1">
    <location>
        <begin position="1"/>
        <end position="85"/>
    </location>
</feature>
<accession>A0A178D8X7</accession>
<feature type="compositionally biased region" description="Basic and acidic residues" evidence="1">
    <location>
        <begin position="207"/>
        <end position="225"/>
    </location>
</feature>
<gene>
    <name evidence="2" type="ORF">AYO20_02658</name>
</gene>
<proteinExistence type="predicted"/>
<dbReference type="Proteomes" id="UP000185904">
    <property type="component" value="Unassembled WGS sequence"/>
</dbReference>
<dbReference type="OrthoDB" id="4161632at2759"/>
<evidence type="ECO:0000313" key="3">
    <source>
        <dbReference type="Proteomes" id="UP000185904"/>
    </source>
</evidence>
<evidence type="ECO:0000313" key="2">
    <source>
        <dbReference type="EMBL" id="OAL38206.1"/>
    </source>
</evidence>
<dbReference type="RefSeq" id="XP_022503218.1">
    <property type="nucleotide sequence ID" value="XM_022640962.1"/>
</dbReference>
<protein>
    <submittedName>
        <fullName evidence="2">Uncharacterized protein</fullName>
    </submittedName>
</protein>
<dbReference type="EMBL" id="LVCJ01000011">
    <property type="protein sequence ID" value="OAL38206.1"/>
    <property type="molecule type" value="Genomic_DNA"/>
</dbReference>
<dbReference type="GeneID" id="34586081"/>
<comment type="caution">
    <text evidence="2">The sequence shown here is derived from an EMBL/GenBank/DDBJ whole genome shotgun (WGS) entry which is preliminary data.</text>
</comment>
<sequence length="312" mass="36558">MPSRRSPIPWIDPDSNLHWYDPDGGYGRGYDDDQAPPAIVAGGGAGGEETVFSGVRPPRDRDRDRDSDNDRRGHPHDSGRRTCMNIEGPFYDQDYDRWDYYDIARPGGPRRLDYCRHGEVEVVCLYCNGSYGCGRGRGPSLSRSRDRRRRRSGSRNAIRRHGHRHGRRPRDGDRVIACYATDFGYDFYNGRPPPRHGGVIDGFPGSRRVEDRHGRHGRHDSLERGYDDSRGGGYYDFPFDFDFDFDNHYGSDHDHDYDYDYDYDYHDGDRRRRRSRRRDRNDSAADHLLREMDRVERRADEAERRLWRVYGA</sequence>
<dbReference type="AlphaFoldDB" id="A0A178D8X7"/>
<feature type="region of interest" description="Disordered" evidence="1">
    <location>
        <begin position="137"/>
        <end position="170"/>
    </location>
</feature>
<organism evidence="2 3">
    <name type="scientific">Fonsecaea nubica</name>
    <dbReference type="NCBI Taxonomy" id="856822"/>
    <lineage>
        <taxon>Eukaryota</taxon>
        <taxon>Fungi</taxon>
        <taxon>Dikarya</taxon>
        <taxon>Ascomycota</taxon>
        <taxon>Pezizomycotina</taxon>
        <taxon>Eurotiomycetes</taxon>
        <taxon>Chaetothyriomycetidae</taxon>
        <taxon>Chaetothyriales</taxon>
        <taxon>Herpotrichiellaceae</taxon>
        <taxon>Fonsecaea</taxon>
    </lineage>
</organism>
<name>A0A178D8X7_9EURO</name>